<accession>A0A5B0QCI4</accession>
<dbReference type="AlphaFoldDB" id="A0A5B0QCI4"/>
<gene>
    <name evidence="1" type="ORF">PGT21_032839</name>
</gene>
<protein>
    <submittedName>
        <fullName evidence="1">Uncharacterized protein</fullName>
    </submittedName>
</protein>
<evidence type="ECO:0000313" key="2">
    <source>
        <dbReference type="Proteomes" id="UP000324748"/>
    </source>
</evidence>
<organism evidence="1 2">
    <name type="scientific">Puccinia graminis f. sp. tritici</name>
    <dbReference type="NCBI Taxonomy" id="56615"/>
    <lineage>
        <taxon>Eukaryota</taxon>
        <taxon>Fungi</taxon>
        <taxon>Dikarya</taxon>
        <taxon>Basidiomycota</taxon>
        <taxon>Pucciniomycotina</taxon>
        <taxon>Pucciniomycetes</taxon>
        <taxon>Pucciniales</taxon>
        <taxon>Pucciniaceae</taxon>
        <taxon>Puccinia</taxon>
    </lineage>
</organism>
<dbReference type="Proteomes" id="UP000324748">
    <property type="component" value="Unassembled WGS sequence"/>
</dbReference>
<proteinExistence type="predicted"/>
<keyword evidence="2" id="KW-1185">Reference proteome</keyword>
<reference evidence="1 2" key="1">
    <citation type="submission" date="2019-05" db="EMBL/GenBank/DDBJ databases">
        <title>Emergence of the Ug99 lineage of the wheat stem rust pathogen through somatic hybridization.</title>
        <authorList>
            <person name="Li F."/>
            <person name="Upadhyaya N.M."/>
            <person name="Sperschneider J."/>
            <person name="Matny O."/>
            <person name="Nguyen-Phuc H."/>
            <person name="Mago R."/>
            <person name="Raley C."/>
            <person name="Miller M.E."/>
            <person name="Silverstein K.A.T."/>
            <person name="Henningsen E."/>
            <person name="Hirsch C.D."/>
            <person name="Visser B."/>
            <person name="Pretorius Z.A."/>
            <person name="Steffenson B.J."/>
            <person name="Schwessinger B."/>
            <person name="Dodds P.N."/>
            <person name="Figueroa M."/>
        </authorList>
    </citation>
    <scope>NUCLEOTIDE SEQUENCE [LARGE SCALE GENOMIC DNA]</scope>
    <source>
        <strain evidence="1">21-0</strain>
    </source>
</reference>
<comment type="caution">
    <text evidence="1">The sequence shown here is derived from an EMBL/GenBank/DDBJ whole genome shotgun (WGS) entry which is preliminary data.</text>
</comment>
<sequence>MTYQIQYQVVIDGETLLTTTIDDPSMPVIDGCSSAPPLMTNQYQSSKLEISVPPPMTAIDQSLMKLCFESDLLGKETNENDHRWAELEDVILPISPPSS</sequence>
<dbReference type="EMBL" id="VSWC01000027">
    <property type="protein sequence ID" value="KAA1110845.1"/>
    <property type="molecule type" value="Genomic_DNA"/>
</dbReference>
<name>A0A5B0QCI4_PUCGR</name>
<evidence type="ECO:0000313" key="1">
    <source>
        <dbReference type="EMBL" id="KAA1110845.1"/>
    </source>
</evidence>